<reference evidence="3" key="2">
    <citation type="submission" date="2023-04" db="EMBL/GenBank/DDBJ databases">
        <authorList>
            <person name="Bruccoleri R.E."/>
            <person name="Oakeley E.J."/>
            <person name="Faust A.-M."/>
            <person name="Dessus-Babus S."/>
            <person name="Altorfer M."/>
            <person name="Burckhardt D."/>
            <person name="Oertli M."/>
            <person name="Naumann U."/>
            <person name="Petersen F."/>
            <person name="Wong J."/>
        </authorList>
    </citation>
    <scope>NUCLEOTIDE SEQUENCE</scope>
    <source>
        <strain evidence="3">GSM-AAB239-AS_SAM_17_03QT</strain>
        <tissue evidence="3">Leaf</tissue>
    </source>
</reference>
<evidence type="ECO:0000259" key="2">
    <source>
        <dbReference type="Pfam" id="PF07859"/>
    </source>
</evidence>
<name>A0AAX6EQH4_IRIPA</name>
<feature type="active site" evidence="1">
    <location>
        <position position="167"/>
    </location>
</feature>
<dbReference type="InterPro" id="IPR013094">
    <property type="entry name" value="AB_hydrolase_3"/>
</dbReference>
<dbReference type="AlphaFoldDB" id="A0AAX6EQH4"/>
<dbReference type="PROSITE" id="PS01174">
    <property type="entry name" value="LIPASE_GDXG_SER"/>
    <property type="match status" value="1"/>
</dbReference>
<evidence type="ECO:0000313" key="3">
    <source>
        <dbReference type="EMBL" id="KAJ6806253.1"/>
    </source>
</evidence>
<evidence type="ECO:0000313" key="4">
    <source>
        <dbReference type="Proteomes" id="UP001140949"/>
    </source>
</evidence>
<keyword evidence="4" id="KW-1185">Reference proteome</keyword>
<dbReference type="Gene3D" id="3.40.50.1820">
    <property type="entry name" value="alpha/beta hydrolase"/>
    <property type="match status" value="1"/>
</dbReference>
<dbReference type="InterPro" id="IPR033140">
    <property type="entry name" value="Lipase_GDXG_put_SER_AS"/>
</dbReference>
<dbReference type="Pfam" id="PF07859">
    <property type="entry name" value="Abhydrolase_3"/>
    <property type="match status" value="1"/>
</dbReference>
<organism evidence="3 4">
    <name type="scientific">Iris pallida</name>
    <name type="common">Sweet iris</name>
    <dbReference type="NCBI Taxonomy" id="29817"/>
    <lineage>
        <taxon>Eukaryota</taxon>
        <taxon>Viridiplantae</taxon>
        <taxon>Streptophyta</taxon>
        <taxon>Embryophyta</taxon>
        <taxon>Tracheophyta</taxon>
        <taxon>Spermatophyta</taxon>
        <taxon>Magnoliopsida</taxon>
        <taxon>Liliopsida</taxon>
        <taxon>Asparagales</taxon>
        <taxon>Iridaceae</taxon>
        <taxon>Iridoideae</taxon>
        <taxon>Irideae</taxon>
        <taxon>Iris</taxon>
    </lineage>
</organism>
<proteinExistence type="predicted"/>
<dbReference type="PANTHER" id="PTHR23024">
    <property type="entry name" value="ARYLACETAMIDE DEACETYLASE"/>
    <property type="match status" value="1"/>
</dbReference>
<sequence length="322" mass="34446">MDTDTAAAKEAVQYELSPFVRVYTTGRIERILETDVLPPGLDPDTGVVSKDVTLRPDTGLSVRLYLPPATAAAAADKKIPVLVYYHGGGFVIETAASPTYHNYLNSLAAKAGVLAVSVDYRRAPEHPLPAAYEDSWAALEWATSEPPADPWLADRGDLRRVFLAGDSAGANIAHHMAMRAGAGAGSVRLEGIALVHPYFWGKEPVGSETRDAPARAFAGALWRVVCPSSSSNDDGGEDDPMINPVGLEGLGCGRVLVSVAAEDTLRERGVDYYERLRRSGWGGTAELTEVEGVGHVFHLQDAKSDKAAAEMERMVAFLNGKD</sequence>
<reference evidence="3" key="1">
    <citation type="journal article" date="2023" name="GigaByte">
        <title>Genome assembly of the bearded iris, Iris pallida Lam.</title>
        <authorList>
            <person name="Bruccoleri R.E."/>
            <person name="Oakeley E.J."/>
            <person name="Faust A.M.E."/>
            <person name="Altorfer M."/>
            <person name="Dessus-Babus S."/>
            <person name="Burckhardt D."/>
            <person name="Oertli M."/>
            <person name="Naumann U."/>
            <person name="Petersen F."/>
            <person name="Wong J."/>
        </authorList>
    </citation>
    <scope>NUCLEOTIDE SEQUENCE</scope>
    <source>
        <strain evidence="3">GSM-AAB239-AS_SAM_17_03QT</strain>
    </source>
</reference>
<evidence type="ECO:0000256" key="1">
    <source>
        <dbReference type="PROSITE-ProRule" id="PRU10038"/>
    </source>
</evidence>
<dbReference type="InterPro" id="IPR029058">
    <property type="entry name" value="AB_hydrolase_fold"/>
</dbReference>
<accession>A0AAX6EQH4</accession>
<comment type="caution">
    <text evidence="3">The sequence shown here is derived from an EMBL/GenBank/DDBJ whole genome shotgun (WGS) entry which is preliminary data.</text>
</comment>
<gene>
    <name evidence="3" type="ORF">M6B38_175265</name>
</gene>
<feature type="domain" description="Alpha/beta hydrolase fold-3" evidence="2">
    <location>
        <begin position="82"/>
        <end position="298"/>
    </location>
</feature>
<dbReference type="EMBL" id="JANAVB010034620">
    <property type="protein sequence ID" value="KAJ6806253.1"/>
    <property type="molecule type" value="Genomic_DNA"/>
</dbReference>
<dbReference type="Proteomes" id="UP001140949">
    <property type="component" value="Unassembled WGS sequence"/>
</dbReference>
<protein>
    <submittedName>
        <fullName evidence="3">Carboxylesterase 2</fullName>
    </submittedName>
</protein>
<dbReference type="PANTHER" id="PTHR23024:SF577">
    <property type="entry name" value="CARBOXYLESTERASE 2-RELATED"/>
    <property type="match status" value="1"/>
</dbReference>
<dbReference type="SUPFAM" id="SSF53474">
    <property type="entry name" value="alpha/beta-Hydrolases"/>
    <property type="match status" value="1"/>
</dbReference>
<dbReference type="InterPro" id="IPR050466">
    <property type="entry name" value="Carboxylest/Gibb_receptor"/>
</dbReference>
<dbReference type="GO" id="GO:0016787">
    <property type="term" value="F:hydrolase activity"/>
    <property type="evidence" value="ECO:0007669"/>
    <property type="project" value="InterPro"/>
</dbReference>